<dbReference type="AlphaFoldDB" id="A0A238J2T1"/>
<keyword evidence="1" id="KW-1133">Transmembrane helix</keyword>
<keyword evidence="1" id="KW-0812">Transmembrane</keyword>
<name>A0A238J2T1_9RHOB</name>
<proteinExistence type="predicted"/>
<protein>
    <submittedName>
        <fullName evidence="2">Uncharacterized protein</fullName>
    </submittedName>
</protein>
<evidence type="ECO:0000256" key="1">
    <source>
        <dbReference type="SAM" id="Phobius"/>
    </source>
</evidence>
<dbReference type="EMBL" id="FXXQ01000009">
    <property type="protein sequence ID" value="SMX24631.1"/>
    <property type="molecule type" value="Genomic_DNA"/>
</dbReference>
<keyword evidence="3" id="KW-1185">Reference proteome</keyword>
<feature type="transmembrane region" description="Helical" evidence="1">
    <location>
        <begin position="69"/>
        <end position="87"/>
    </location>
</feature>
<sequence length="268" mass="30034">MRTTGFNELTKWSNLARLASGNLPKLTIVAPFVAFIILHNEPLQPVLELSDNRHSNPVIDYLALARFDIFYLGLIIIGLGVGLFSLFSPKQVTGYRSYDAFLEAKLRSQSPNSVIGSLRLSLEKFLAASREEPALVDPHGHKASFPRRFNESMAALLENALSREELSEHQLLKDNDEPAIDRILQIMHHREPSQRSIWKHLFAAMPQNAVDIYRIEYLVADYSRPAMRLSVFCFLGIGICVMLVPTIITTFLVIDDLTNAGAVAVSTQ</sequence>
<feature type="transmembrane region" description="Helical" evidence="1">
    <location>
        <begin position="231"/>
        <end position="254"/>
    </location>
</feature>
<evidence type="ECO:0000313" key="3">
    <source>
        <dbReference type="Proteomes" id="UP000201838"/>
    </source>
</evidence>
<gene>
    <name evidence="2" type="ORF">BOA8489_02757</name>
</gene>
<evidence type="ECO:0000313" key="2">
    <source>
        <dbReference type="EMBL" id="SMX24631.1"/>
    </source>
</evidence>
<organism evidence="2 3">
    <name type="scientific">Boseongicola aestuarii</name>
    <dbReference type="NCBI Taxonomy" id="1470561"/>
    <lineage>
        <taxon>Bacteria</taxon>
        <taxon>Pseudomonadati</taxon>
        <taxon>Pseudomonadota</taxon>
        <taxon>Alphaproteobacteria</taxon>
        <taxon>Rhodobacterales</taxon>
        <taxon>Paracoccaceae</taxon>
        <taxon>Boseongicola</taxon>
    </lineage>
</organism>
<keyword evidence="1" id="KW-0472">Membrane</keyword>
<dbReference type="Proteomes" id="UP000201838">
    <property type="component" value="Unassembled WGS sequence"/>
</dbReference>
<accession>A0A238J2T1</accession>
<feature type="transmembrane region" description="Helical" evidence="1">
    <location>
        <begin position="21"/>
        <end position="39"/>
    </location>
</feature>
<reference evidence="2 3" key="1">
    <citation type="submission" date="2017-05" db="EMBL/GenBank/DDBJ databases">
        <authorList>
            <person name="Song R."/>
            <person name="Chenine A.L."/>
            <person name="Ruprecht R.M."/>
        </authorList>
    </citation>
    <scope>NUCLEOTIDE SEQUENCE [LARGE SCALE GENOMIC DNA]</scope>
    <source>
        <strain evidence="2 3">CECT 8489</strain>
    </source>
</reference>